<keyword evidence="7" id="KW-1185">Reference proteome</keyword>
<evidence type="ECO:0000256" key="2">
    <source>
        <dbReference type="ARBA" id="ARBA00007884"/>
    </source>
</evidence>
<evidence type="ECO:0000259" key="5">
    <source>
        <dbReference type="Pfam" id="PF08547"/>
    </source>
</evidence>
<dbReference type="InterPro" id="IPR013857">
    <property type="entry name" value="NADH-UbQ_OxRdtase-assoc_prot30"/>
</dbReference>
<evidence type="ECO:0000256" key="1">
    <source>
        <dbReference type="ARBA" id="ARBA00004173"/>
    </source>
</evidence>
<evidence type="ECO:0000313" key="7">
    <source>
        <dbReference type="Proteomes" id="UP001186944"/>
    </source>
</evidence>
<evidence type="ECO:0000256" key="3">
    <source>
        <dbReference type="ARBA" id="ARBA00023128"/>
    </source>
</evidence>
<comment type="similarity">
    <text evidence="2">Belongs to the CIA30 family.</text>
</comment>
<dbReference type="Pfam" id="PF08547">
    <property type="entry name" value="CIA30"/>
    <property type="match status" value="1"/>
</dbReference>
<dbReference type="GO" id="GO:0005739">
    <property type="term" value="C:mitochondrion"/>
    <property type="evidence" value="ECO:0007669"/>
    <property type="project" value="UniProtKB-SubCell"/>
</dbReference>
<gene>
    <name evidence="6" type="ORF">FSP39_014996</name>
</gene>
<dbReference type="InterPro" id="IPR039131">
    <property type="entry name" value="NDUFAF1"/>
</dbReference>
<dbReference type="AlphaFoldDB" id="A0AA88XVS0"/>
<comment type="subcellular location">
    <subcellularLocation>
        <location evidence="1">Mitochondrion</location>
    </subcellularLocation>
</comment>
<comment type="caution">
    <text evidence="6">The sequence shown here is derived from an EMBL/GenBank/DDBJ whole genome shotgun (WGS) entry which is preliminary data.</text>
</comment>
<protein>
    <recommendedName>
        <fullName evidence="5">NADH:ubiquinone oxidoreductase intermediate-associated protein 30 domain-containing protein</fullName>
    </recommendedName>
</protein>
<accession>A0AA88XVS0</accession>
<keyword evidence="3" id="KW-0496">Mitochondrion</keyword>
<keyword evidence="4" id="KW-0143">Chaperone</keyword>
<dbReference type="SUPFAM" id="SSF49785">
    <property type="entry name" value="Galactose-binding domain-like"/>
    <property type="match status" value="1"/>
</dbReference>
<dbReference type="GO" id="GO:0032981">
    <property type="term" value="P:mitochondrial respiratory chain complex I assembly"/>
    <property type="evidence" value="ECO:0007669"/>
    <property type="project" value="TreeGrafter"/>
</dbReference>
<proteinExistence type="inferred from homology"/>
<dbReference type="GO" id="GO:0051082">
    <property type="term" value="F:unfolded protein binding"/>
    <property type="evidence" value="ECO:0007669"/>
    <property type="project" value="TreeGrafter"/>
</dbReference>
<dbReference type="EMBL" id="VSWD01000009">
    <property type="protein sequence ID" value="KAK3093391.1"/>
    <property type="molecule type" value="Genomic_DNA"/>
</dbReference>
<evidence type="ECO:0000256" key="4">
    <source>
        <dbReference type="ARBA" id="ARBA00023186"/>
    </source>
</evidence>
<dbReference type="PANTHER" id="PTHR13194">
    <property type="entry name" value="COMPLEX I INTERMEDIATE-ASSOCIATED PROTEIN 30"/>
    <property type="match status" value="1"/>
</dbReference>
<name>A0AA88XVS0_PINIB</name>
<dbReference type="InterPro" id="IPR008979">
    <property type="entry name" value="Galactose-bd-like_sf"/>
</dbReference>
<dbReference type="GO" id="GO:0006120">
    <property type="term" value="P:mitochondrial electron transport, NADH to ubiquinone"/>
    <property type="evidence" value="ECO:0007669"/>
    <property type="project" value="TreeGrafter"/>
</dbReference>
<organism evidence="6 7">
    <name type="scientific">Pinctada imbricata</name>
    <name type="common">Atlantic pearl-oyster</name>
    <name type="synonym">Pinctada martensii</name>
    <dbReference type="NCBI Taxonomy" id="66713"/>
    <lineage>
        <taxon>Eukaryota</taxon>
        <taxon>Metazoa</taxon>
        <taxon>Spiralia</taxon>
        <taxon>Lophotrochozoa</taxon>
        <taxon>Mollusca</taxon>
        <taxon>Bivalvia</taxon>
        <taxon>Autobranchia</taxon>
        <taxon>Pteriomorphia</taxon>
        <taxon>Pterioida</taxon>
        <taxon>Pterioidea</taxon>
        <taxon>Pteriidae</taxon>
        <taxon>Pinctada</taxon>
    </lineage>
</organism>
<sequence length="295" mass="34454">MQLLKTSRNILQKITKRSSLPSVTQVANAGGNIIIHNPSARGEGYHRDKEPFSRKDLEKIPVYLEEKSELYRRRFLYQDDYTFPFHRSYDYFWKFNSAEKLKAWILTTDMDNKEGFSKAYLSLSKSGKALFYGNLSTKVPEDGRVKKAGYCNMRSPINKYGYGYGKENYYNWTAFNHIVMRFRGDGRAYYLSIASDNGPGFGSDLFSSDLYSYPLFTRGGPYWQIAKIPFSKFYLNTYGRIQDRQEPLRKDFVKTFNIGAVVDDGPFHLEIDYIALLRDDNHDEVTAYEMYDLRM</sequence>
<dbReference type="PANTHER" id="PTHR13194:SF18">
    <property type="entry name" value="COMPLEX I INTERMEDIATE-ASSOCIATED PROTEIN 30, MITOCHONDRIAL"/>
    <property type="match status" value="1"/>
</dbReference>
<dbReference type="Proteomes" id="UP001186944">
    <property type="component" value="Unassembled WGS sequence"/>
</dbReference>
<feature type="domain" description="NADH:ubiquinone oxidoreductase intermediate-associated protein 30" evidence="5">
    <location>
        <begin position="93"/>
        <end position="271"/>
    </location>
</feature>
<evidence type="ECO:0000313" key="6">
    <source>
        <dbReference type="EMBL" id="KAK3093391.1"/>
    </source>
</evidence>
<reference evidence="6" key="1">
    <citation type="submission" date="2019-08" db="EMBL/GenBank/DDBJ databases">
        <title>The improved chromosome-level genome for the pearl oyster Pinctada fucata martensii using PacBio sequencing and Hi-C.</title>
        <authorList>
            <person name="Zheng Z."/>
        </authorList>
    </citation>
    <scope>NUCLEOTIDE SEQUENCE</scope>
    <source>
        <strain evidence="6">ZZ-2019</strain>
        <tissue evidence="6">Adductor muscle</tissue>
    </source>
</reference>